<keyword evidence="1" id="KW-0449">Lipoprotein</keyword>
<keyword evidence="1" id="KW-0675">Receptor</keyword>
<organism evidence="1 2">
    <name type="scientific">Tropilaelaps mercedesae</name>
    <dbReference type="NCBI Taxonomy" id="418985"/>
    <lineage>
        <taxon>Eukaryota</taxon>
        <taxon>Metazoa</taxon>
        <taxon>Ecdysozoa</taxon>
        <taxon>Arthropoda</taxon>
        <taxon>Chelicerata</taxon>
        <taxon>Arachnida</taxon>
        <taxon>Acari</taxon>
        <taxon>Parasitiformes</taxon>
        <taxon>Mesostigmata</taxon>
        <taxon>Gamasina</taxon>
        <taxon>Dermanyssoidea</taxon>
        <taxon>Laelapidae</taxon>
        <taxon>Tropilaelaps</taxon>
    </lineage>
</organism>
<evidence type="ECO:0000313" key="2">
    <source>
        <dbReference type="Proteomes" id="UP000192247"/>
    </source>
</evidence>
<comment type="caution">
    <text evidence="1">The sequence shown here is derived from an EMBL/GenBank/DDBJ whole genome shotgun (WGS) entry which is preliminary data.</text>
</comment>
<protein>
    <submittedName>
        <fullName evidence="1">Low-density lipoprotein receptor-related protein 2-like</fullName>
    </submittedName>
</protein>
<keyword evidence="2" id="KW-1185">Reference proteome</keyword>
<dbReference type="EMBL" id="MNPL01006557">
    <property type="protein sequence ID" value="OQR75315.1"/>
    <property type="molecule type" value="Genomic_DNA"/>
</dbReference>
<dbReference type="Gene3D" id="2.120.10.30">
    <property type="entry name" value="TolB, C-terminal domain"/>
    <property type="match status" value="1"/>
</dbReference>
<proteinExistence type="predicted"/>
<gene>
    <name evidence="1" type="ORF">BIW11_03276</name>
</gene>
<dbReference type="OrthoDB" id="9988974at2759"/>
<name>A0A1V9XP77_9ACAR</name>
<dbReference type="AlphaFoldDB" id="A0A1V9XP77"/>
<dbReference type="STRING" id="418985.A0A1V9XP77"/>
<dbReference type="InParanoid" id="A0A1V9XP77"/>
<dbReference type="SUPFAM" id="SSF63825">
    <property type="entry name" value="YWTD domain"/>
    <property type="match status" value="1"/>
</dbReference>
<dbReference type="InterPro" id="IPR011042">
    <property type="entry name" value="6-blade_b-propeller_TolB-like"/>
</dbReference>
<feature type="non-terminal residue" evidence="1">
    <location>
        <position position="341"/>
    </location>
</feature>
<dbReference type="Proteomes" id="UP000192247">
    <property type="component" value="Unassembled WGS sequence"/>
</dbReference>
<sequence length="341" mass="37846">IDGPIVDIVAYKDSVFYAYQNQLWEYRLATDFHSLVVDLEAQDDHLTSRIQRLAIDWENKRLYLLTGSSVTLVNFFGRGGSIISHRGTVTSIAVDPVERYLFYSELGSVKRMHLDGASTPKVIFTALAAVLNRNVQGGEAMALDPNIRTIYYIHERVLYSFNYEGQHSVVLNTQAPYARLEPFEDRLYANYRADASGLVSLHRTGYTFTVGPTPERRPSNDVTFHTTRPRAMSVLHVAKFPESHKAYLPCFRSEVCRSGWCFPLPDPQAAGHRCVCSPGEADVSCIRMLLHNYKPKNSLVSSAEINAAAGLTAVNGQLSASMSAAVTALAFVIATCNTLPF</sequence>
<feature type="non-terminal residue" evidence="1">
    <location>
        <position position="1"/>
    </location>
</feature>
<evidence type="ECO:0000313" key="1">
    <source>
        <dbReference type="EMBL" id="OQR75315.1"/>
    </source>
</evidence>
<reference evidence="1 2" key="1">
    <citation type="journal article" date="2017" name="Gigascience">
        <title>Draft genome of the honey bee ectoparasitic mite, Tropilaelaps mercedesae, is shaped by the parasitic life history.</title>
        <authorList>
            <person name="Dong X."/>
            <person name="Armstrong S.D."/>
            <person name="Xia D."/>
            <person name="Makepeace B.L."/>
            <person name="Darby A.C."/>
            <person name="Kadowaki T."/>
        </authorList>
    </citation>
    <scope>NUCLEOTIDE SEQUENCE [LARGE SCALE GENOMIC DNA]</scope>
    <source>
        <strain evidence="1">Wuxi-XJTLU</strain>
    </source>
</reference>
<accession>A0A1V9XP77</accession>